<feature type="transmembrane region" description="Helical" evidence="1">
    <location>
        <begin position="37"/>
        <end position="58"/>
    </location>
</feature>
<evidence type="ECO:0000313" key="3">
    <source>
        <dbReference type="Proteomes" id="UP000786989"/>
    </source>
</evidence>
<sequence>HALLTTIVSPGILSVAGTGEATVGVAIGAVAGEADKLIPINAGDIVLAVVLFCVALIVEYGSLLQQLSDDTL</sequence>
<keyword evidence="1" id="KW-0812">Transmembrane</keyword>
<reference evidence="2" key="1">
    <citation type="journal article" date="2021" name="PeerJ">
        <title>Extensive microbial diversity within the chicken gut microbiome revealed by metagenomics and culture.</title>
        <authorList>
            <person name="Gilroy R."/>
            <person name="Ravi A."/>
            <person name="Getino M."/>
            <person name="Pursley I."/>
            <person name="Horton D.L."/>
            <person name="Alikhan N.F."/>
            <person name="Baker D."/>
            <person name="Gharbi K."/>
            <person name="Hall N."/>
            <person name="Watson M."/>
            <person name="Adriaenssens E.M."/>
            <person name="Foster-Nyarko E."/>
            <person name="Jarju S."/>
            <person name="Secka A."/>
            <person name="Antonio M."/>
            <person name="Oren A."/>
            <person name="Chaudhuri R.R."/>
            <person name="La Ragione R."/>
            <person name="Hildebrand F."/>
            <person name="Pallen M.J."/>
        </authorList>
    </citation>
    <scope>NUCLEOTIDE SEQUENCE</scope>
    <source>
        <strain evidence="2">ChiGjej6B6-11269</strain>
    </source>
</reference>
<reference evidence="2" key="2">
    <citation type="submission" date="2021-09" db="EMBL/GenBank/DDBJ databases">
        <authorList>
            <person name="Gilroy R."/>
        </authorList>
    </citation>
    <scope>NUCLEOTIDE SEQUENCE</scope>
    <source>
        <strain evidence="2">ChiGjej6B6-11269</strain>
    </source>
</reference>
<dbReference type="AlphaFoldDB" id="A0A9D2UYG2"/>
<organism evidence="2 3">
    <name type="scientific">Slackia equolifaciens</name>
    <dbReference type="NCBI Taxonomy" id="498718"/>
    <lineage>
        <taxon>Bacteria</taxon>
        <taxon>Bacillati</taxon>
        <taxon>Actinomycetota</taxon>
        <taxon>Coriobacteriia</taxon>
        <taxon>Eggerthellales</taxon>
        <taxon>Eggerthellaceae</taxon>
        <taxon>Slackia</taxon>
    </lineage>
</organism>
<evidence type="ECO:0000256" key="1">
    <source>
        <dbReference type="SAM" id="Phobius"/>
    </source>
</evidence>
<protein>
    <submittedName>
        <fullName evidence="2">Uncharacterized protein</fullName>
    </submittedName>
</protein>
<evidence type="ECO:0000313" key="2">
    <source>
        <dbReference type="EMBL" id="HJF66388.1"/>
    </source>
</evidence>
<name>A0A9D2UYG2_9ACTN</name>
<dbReference type="Proteomes" id="UP000786989">
    <property type="component" value="Unassembled WGS sequence"/>
</dbReference>
<keyword evidence="1" id="KW-1133">Transmembrane helix</keyword>
<comment type="caution">
    <text evidence="2">The sequence shown here is derived from an EMBL/GenBank/DDBJ whole genome shotgun (WGS) entry which is preliminary data.</text>
</comment>
<keyword evidence="1" id="KW-0472">Membrane</keyword>
<proteinExistence type="predicted"/>
<dbReference type="EMBL" id="DYWI01000195">
    <property type="protein sequence ID" value="HJF66388.1"/>
    <property type="molecule type" value="Genomic_DNA"/>
</dbReference>
<accession>A0A9D2UYG2</accession>
<feature type="non-terminal residue" evidence="2">
    <location>
        <position position="1"/>
    </location>
</feature>
<gene>
    <name evidence="2" type="ORF">K8U77_09795</name>
</gene>